<dbReference type="InterPro" id="IPR036291">
    <property type="entry name" value="NAD(P)-bd_dom_sf"/>
</dbReference>
<dbReference type="Gene3D" id="3.40.50.720">
    <property type="entry name" value="NAD(P)-binding Rossmann-like Domain"/>
    <property type="match status" value="1"/>
</dbReference>
<dbReference type="Pfam" id="PF13561">
    <property type="entry name" value="adh_short_C2"/>
    <property type="match status" value="1"/>
</dbReference>
<dbReference type="InterPro" id="IPR020904">
    <property type="entry name" value="Sc_DH/Rdtase_CS"/>
</dbReference>
<organism evidence="3 4">
    <name type="scientific">Minwuia thermotolerans</name>
    <dbReference type="NCBI Taxonomy" id="2056226"/>
    <lineage>
        <taxon>Bacteria</taxon>
        <taxon>Pseudomonadati</taxon>
        <taxon>Pseudomonadota</taxon>
        <taxon>Alphaproteobacteria</taxon>
        <taxon>Minwuiales</taxon>
        <taxon>Minwuiaceae</taxon>
        <taxon>Minwuia</taxon>
    </lineage>
</organism>
<dbReference type="SMART" id="SM00822">
    <property type="entry name" value="PKS_KR"/>
    <property type="match status" value="1"/>
</dbReference>
<accession>A0A2M9G403</accession>
<name>A0A2M9G403_9PROT</name>
<dbReference type="PROSITE" id="PS00061">
    <property type="entry name" value="ADH_SHORT"/>
    <property type="match status" value="1"/>
</dbReference>
<comment type="similarity">
    <text evidence="1">Belongs to the short-chain dehydrogenases/reductases (SDR) family.</text>
</comment>
<gene>
    <name evidence="3" type="ORF">CVT23_06775</name>
</gene>
<dbReference type="NCBIfam" id="NF005559">
    <property type="entry name" value="PRK07231.1"/>
    <property type="match status" value="1"/>
</dbReference>
<dbReference type="PANTHER" id="PTHR42879">
    <property type="entry name" value="3-OXOACYL-(ACYL-CARRIER-PROTEIN) REDUCTASE"/>
    <property type="match status" value="1"/>
</dbReference>
<keyword evidence="4" id="KW-1185">Reference proteome</keyword>
<protein>
    <submittedName>
        <fullName evidence="3">3-oxoacyl-ACP reductase</fullName>
    </submittedName>
</protein>
<dbReference type="RefSeq" id="WP_109794936.1">
    <property type="nucleotide sequence ID" value="NZ_PHIG01000026.1"/>
</dbReference>
<evidence type="ECO:0000313" key="4">
    <source>
        <dbReference type="Proteomes" id="UP000229498"/>
    </source>
</evidence>
<evidence type="ECO:0000259" key="2">
    <source>
        <dbReference type="SMART" id="SM00822"/>
    </source>
</evidence>
<dbReference type="PANTHER" id="PTHR42879:SF2">
    <property type="entry name" value="3-OXOACYL-[ACYL-CARRIER-PROTEIN] REDUCTASE FABG"/>
    <property type="match status" value="1"/>
</dbReference>
<evidence type="ECO:0000313" key="3">
    <source>
        <dbReference type="EMBL" id="PJK30443.1"/>
    </source>
</evidence>
<comment type="caution">
    <text evidence="3">The sequence shown here is derived from an EMBL/GenBank/DDBJ whole genome shotgun (WGS) entry which is preliminary data.</text>
</comment>
<dbReference type="InterPro" id="IPR002347">
    <property type="entry name" value="SDR_fam"/>
</dbReference>
<dbReference type="InterPro" id="IPR057326">
    <property type="entry name" value="KR_dom"/>
</dbReference>
<evidence type="ECO:0000256" key="1">
    <source>
        <dbReference type="ARBA" id="ARBA00006484"/>
    </source>
</evidence>
<feature type="domain" description="Ketoreductase" evidence="2">
    <location>
        <begin position="16"/>
        <end position="191"/>
    </location>
</feature>
<dbReference type="PRINTS" id="PR00081">
    <property type="entry name" value="GDHRDH"/>
</dbReference>
<dbReference type="OrthoDB" id="9803333at2"/>
<sequence>MTERKGILPSMRLDGMTALVTGAGRGIGRGCAQALAEAGAEVICVSRTRSELEELVADIEALGGKARAETCDVSEPGQIEALFEGLERLDVLVNNAGMSTVHPVTEIPVENLDRMLNVNCRGMVLVAKGAARIMERQQSGVMINLSSTYGKVGRATNSVYAATKHFVEGFTKSIALELAPKGVRVCAIGPTAIETPMTTDRLNDPVYGPDLLSRIPMGRFGQVQDVVGAVVFLASPAAALITGTTIMVDGGWTAQ</sequence>
<dbReference type="Proteomes" id="UP000229498">
    <property type="component" value="Unassembled WGS sequence"/>
</dbReference>
<dbReference type="SUPFAM" id="SSF51735">
    <property type="entry name" value="NAD(P)-binding Rossmann-fold domains"/>
    <property type="match status" value="1"/>
</dbReference>
<dbReference type="AlphaFoldDB" id="A0A2M9G403"/>
<dbReference type="PRINTS" id="PR00080">
    <property type="entry name" value="SDRFAMILY"/>
</dbReference>
<reference evidence="3 4" key="1">
    <citation type="submission" date="2017-11" db="EMBL/GenBank/DDBJ databases">
        <title>Draft genome sequence of Rhizobiales bacterium SY3-13.</title>
        <authorList>
            <person name="Sun C."/>
        </authorList>
    </citation>
    <scope>NUCLEOTIDE SEQUENCE [LARGE SCALE GENOMIC DNA]</scope>
    <source>
        <strain evidence="3 4">SY3-13</strain>
    </source>
</reference>
<dbReference type="GO" id="GO:0032787">
    <property type="term" value="P:monocarboxylic acid metabolic process"/>
    <property type="evidence" value="ECO:0007669"/>
    <property type="project" value="UniProtKB-ARBA"/>
</dbReference>
<dbReference type="EMBL" id="PHIG01000026">
    <property type="protein sequence ID" value="PJK30443.1"/>
    <property type="molecule type" value="Genomic_DNA"/>
</dbReference>
<dbReference type="FunFam" id="3.40.50.720:FF:000084">
    <property type="entry name" value="Short-chain dehydrogenase reductase"/>
    <property type="match status" value="1"/>
</dbReference>
<dbReference type="InterPro" id="IPR050259">
    <property type="entry name" value="SDR"/>
</dbReference>
<proteinExistence type="inferred from homology"/>